<evidence type="ECO:0000259" key="3">
    <source>
        <dbReference type="PROSITE" id="PS50006"/>
    </source>
</evidence>
<keyword evidence="2" id="KW-0812">Transmembrane</keyword>
<feature type="domain" description="FHA" evidence="3">
    <location>
        <begin position="32"/>
        <end position="93"/>
    </location>
</feature>
<accession>A0A420I2R6</accession>
<dbReference type="InterPro" id="IPR051176">
    <property type="entry name" value="Cent_Immune-Sig_Mod"/>
</dbReference>
<dbReference type="Pfam" id="PF00498">
    <property type="entry name" value="FHA"/>
    <property type="match status" value="1"/>
</dbReference>
<gene>
    <name evidence="4" type="ORF">GcC1_135006</name>
</gene>
<dbReference type="Proteomes" id="UP000285405">
    <property type="component" value="Unassembled WGS sequence"/>
</dbReference>
<dbReference type="Gene3D" id="2.60.200.20">
    <property type="match status" value="1"/>
</dbReference>
<evidence type="ECO:0000256" key="2">
    <source>
        <dbReference type="SAM" id="Phobius"/>
    </source>
</evidence>
<organism evidence="4 5">
    <name type="scientific">Golovinomyces cichoracearum</name>
    <dbReference type="NCBI Taxonomy" id="62708"/>
    <lineage>
        <taxon>Eukaryota</taxon>
        <taxon>Fungi</taxon>
        <taxon>Dikarya</taxon>
        <taxon>Ascomycota</taxon>
        <taxon>Pezizomycotina</taxon>
        <taxon>Leotiomycetes</taxon>
        <taxon>Erysiphales</taxon>
        <taxon>Erysiphaceae</taxon>
        <taxon>Golovinomyces</taxon>
    </lineage>
</organism>
<dbReference type="GO" id="GO:0005737">
    <property type="term" value="C:cytoplasm"/>
    <property type="evidence" value="ECO:0007669"/>
    <property type="project" value="TreeGrafter"/>
</dbReference>
<name>A0A420I2R6_9PEZI</name>
<feature type="transmembrane region" description="Helical" evidence="2">
    <location>
        <begin position="677"/>
        <end position="700"/>
    </location>
</feature>
<proteinExistence type="predicted"/>
<dbReference type="PROSITE" id="PS50006">
    <property type="entry name" value="FHA_DOMAIN"/>
    <property type="match status" value="1"/>
</dbReference>
<dbReference type="InterPro" id="IPR008984">
    <property type="entry name" value="SMAD_FHA_dom_sf"/>
</dbReference>
<keyword evidence="2" id="KW-0472">Membrane</keyword>
<comment type="caution">
    <text evidence="4">The sequence shown here is derived from an EMBL/GenBank/DDBJ whole genome shotgun (WGS) entry which is preliminary data.</text>
</comment>
<dbReference type="InterPro" id="IPR000253">
    <property type="entry name" value="FHA_dom"/>
</dbReference>
<dbReference type="EMBL" id="MCBR01013572">
    <property type="protein sequence ID" value="RKF63931.1"/>
    <property type="molecule type" value="Genomic_DNA"/>
</dbReference>
<dbReference type="AlphaFoldDB" id="A0A420I2R6"/>
<dbReference type="OrthoDB" id="4096268at2759"/>
<evidence type="ECO:0000313" key="5">
    <source>
        <dbReference type="Proteomes" id="UP000285405"/>
    </source>
</evidence>
<evidence type="ECO:0000313" key="4">
    <source>
        <dbReference type="EMBL" id="RKF63931.1"/>
    </source>
</evidence>
<dbReference type="PANTHER" id="PTHR15715:SF37">
    <property type="entry name" value="LD47843P"/>
    <property type="match status" value="1"/>
</dbReference>
<reference evidence="4 5" key="1">
    <citation type="journal article" date="2018" name="BMC Genomics">
        <title>Comparative genome analyses reveal sequence features reflecting distinct modes of host-adaptation between dicot and monocot powdery mildew.</title>
        <authorList>
            <person name="Wu Y."/>
            <person name="Ma X."/>
            <person name="Pan Z."/>
            <person name="Kale S.D."/>
            <person name="Song Y."/>
            <person name="King H."/>
            <person name="Zhang Q."/>
            <person name="Presley C."/>
            <person name="Deng X."/>
            <person name="Wei C.I."/>
            <person name="Xiao S."/>
        </authorList>
    </citation>
    <scope>NUCLEOTIDE SEQUENCE [LARGE SCALE GENOMIC DNA]</scope>
    <source>
        <strain evidence="4">UCSC1</strain>
    </source>
</reference>
<protein>
    <submittedName>
        <fullName evidence="4">Putative fha domain protein</fullName>
    </submittedName>
</protein>
<feature type="region of interest" description="Disordered" evidence="1">
    <location>
        <begin position="254"/>
        <end position="276"/>
    </location>
</feature>
<evidence type="ECO:0000256" key="1">
    <source>
        <dbReference type="SAM" id="MobiDB-lite"/>
    </source>
</evidence>
<keyword evidence="2" id="KW-1133">Transmembrane helix</keyword>
<dbReference type="PANTHER" id="PTHR15715">
    <property type="entry name" value="CENTROSOMAL PROTEIN OF 170 KDA"/>
    <property type="match status" value="1"/>
</dbReference>
<dbReference type="SUPFAM" id="SSF49879">
    <property type="entry name" value="SMAD/FHA domain"/>
    <property type="match status" value="1"/>
</dbReference>
<dbReference type="SMART" id="SM00240">
    <property type="entry name" value="FHA"/>
    <property type="match status" value="1"/>
</dbReference>
<sequence length="704" mass="78666">MGLQAKITFTTLSNFIYPAKRVITLDSESGKVLIGRSSKSSSKDLHSSRENAWFDSPVMSRNHAEISLDTELKSLILRDIGSMHGTSINNFQLVNHMPVELRNGDLVLFGTEVKRGSETYPPCKFIINYEISSYERASSFISPNITHLESNIGNDDCIKISTGDLNQTQMNLMSDEEIINRIDYLDKNCQPEPVSSVINDCNQVASRDLEEITLVETSHKIQRTIGTTGNDRKRPDIIKSISKIVDSAASLKDKEREKITCDSNSQSTKDSDLLHHSDDMEITDASSEDNVEKKPAPWAFNQESQAQAQGPRDNFISGKSNLCGCVTQRGHSSDIEIYNRNKYEPPSTNDQLSTKFGVELNFRRGSILLPCEYDHPRHDEQDRTKVEYASTNNKIVEINQQISKNSAEFIFSSISLDQRNLSQPEHENSPANETFIFKNAKPQQDQNSRVGVYCTKAPEKSLDHILGQKTGKFAYFSGRGFNKTKFRSMGYCMEETHDLCVSIGKQVQRQSSRFCEELEFVKSQDDSKSFYFLTSILLNDSQRDVPGRMGFPLTKRHLHEDLKGDICSSSDLPSVTTCKFSKELATTSVCASSTGPENHNSIQPNTIKPKKNKCRKRKADAMSDIWQVNGIAIHSSPSLQEPPSSISIEFGVKGNPLSDRSIVYDPRPTKKRKLLEILGYAAFGGLAAATGLFSILVATAPDFP</sequence>